<gene>
    <name evidence="2" type="ORF">MicloDRAFT_00031310</name>
</gene>
<protein>
    <submittedName>
        <fullName evidence="2">Uncharacterized protein</fullName>
    </submittedName>
</protein>
<dbReference type="Proteomes" id="UP000003947">
    <property type="component" value="Unassembled WGS sequence"/>
</dbReference>
<keyword evidence="1" id="KW-1133">Transmembrane helix</keyword>
<dbReference type="PATRIC" id="fig|864069.3.peg.3399"/>
<keyword evidence="1" id="KW-0472">Membrane</keyword>
<keyword evidence="3" id="KW-1185">Reference proteome</keyword>
<dbReference type="EMBL" id="JH660645">
    <property type="protein sequence ID" value="EIM26582.1"/>
    <property type="molecule type" value="Genomic_DNA"/>
</dbReference>
<dbReference type="AlphaFoldDB" id="I4YRJ0"/>
<evidence type="ECO:0000313" key="2">
    <source>
        <dbReference type="EMBL" id="EIM26582.1"/>
    </source>
</evidence>
<reference evidence="2 3" key="1">
    <citation type="submission" date="2012-02" db="EMBL/GenBank/DDBJ databases">
        <title>Improved High-Quality Draft sequence of Microvirga sp. WSM3557.</title>
        <authorList>
            <consortium name="US DOE Joint Genome Institute"/>
            <person name="Lucas S."/>
            <person name="Han J."/>
            <person name="Lapidus A."/>
            <person name="Cheng J.-F."/>
            <person name="Goodwin L."/>
            <person name="Pitluck S."/>
            <person name="Peters L."/>
            <person name="Zhang X."/>
            <person name="Detter J.C."/>
            <person name="Han C."/>
            <person name="Tapia R."/>
            <person name="Land M."/>
            <person name="Hauser L."/>
            <person name="Kyrpides N."/>
            <person name="Ivanova N."/>
            <person name="Pagani I."/>
            <person name="Brau L."/>
            <person name="Yates R."/>
            <person name="O'Hara G."/>
            <person name="Rui T."/>
            <person name="Howieson J."/>
            <person name="Reeve W."/>
            <person name="Woyke T."/>
        </authorList>
    </citation>
    <scope>NUCLEOTIDE SEQUENCE [LARGE SCALE GENOMIC DNA]</scope>
    <source>
        <strain evidence="2 3">WSM3557</strain>
    </source>
</reference>
<sequence precursor="true">MAARPASNHKEAVRLAWKSRHVPFGSIALGILLLSGILSMVTMVWGYGPVNPIP</sequence>
<proteinExistence type="predicted"/>
<accession>I4YRJ0</accession>
<name>I4YRJ0_9HYPH</name>
<organism evidence="2 3">
    <name type="scientific">Microvirga lotononidis</name>
    <dbReference type="NCBI Taxonomy" id="864069"/>
    <lineage>
        <taxon>Bacteria</taxon>
        <taxon>Pseudomonadati</taxon>
        <taxon>Pseudomonadota</taxon>
        <taxon>Alphaproteobacteria</taxon>
        <taxon>Hyphomicrobiales</taxon>
        <taxon>Methylobacteriaceae</taxon>
        <taxon>Microvirga</taxon>
    </lineage>
</organism>
<evidence type="ECO:0000313" key="3">
    <source>
        <dbReference type="Proteomes" id="UP000003947"/>
    </source>
</evidence>
<dbReference type="RefSeq" id="WP_009762633.1">
    <property type="nucleotide sequence ID" value="NZ_CP141050.1"/>
</dbReference>
<evidence type="ECO:0000256" key="1">
    <source>
        <dbReference type="SAM" id="Phobius"/>
    </source>
</evidence>
<feature type="transmembrane region" description="Helical" evidence="1">
    <location>
        <begin position="21"/>
        <end position="47"/>
    </location>
</feature>
<dbReference type="HOGENOM" id="CLU_3045398_0_0_5"/>
<keyword evidence="1" id="KW-0812">Transmembrane</keyword>